<accession>A0ABS1IXG8</accession>
<evidence type="ECO:0000256" key="4">
    <source>
        <dbReference type="ARBA" id="ARBA00022833"/>
    </source>
</evidence>
<dbReference type="InterPro" id="IPR018164">
    <property type="entry name" value="Ala-tRNA-synth_IIc_N"/>
</dbReference>
<evidence type="ECO:0000259" key="6">
    <source>
        <dbReference type="PROSITE" id="PS50860"/>
    </source>
</evidence>
<keyword evidence="5" id="KW-0175">Coiled coil</keyword>
<dbReference type="EMBL" id="JAEPRJ010000001">
    <property type="protein sequence ID" value="MBK5896576.1"/>
    <property type="molecule type" value="Genomic_DNA"/>
</dbReference>
<dbReference type="InterPro" id="IPR051335">
    <property type="entry name" value="Alanyl-tRNA_Editing_Enzymes"/>
</dbReference>
<dbReference type="PANTHER" id="PTHR43462">
    <property type="entry name" value="ALANYL-TRNA EDITING PROTEIN"/>
    <property type="match status" value="1"/>
</dbReference>
<dbReference type="Pfam" id="PF01411">
    <property type="entry name" value="tRNA-synt_2c"/>
    <property type="match status" value="1"/>
</dbReference>
<dbReference type="InterPro" id="IPR012947">
    <property type="entry name" value="tRNA_SAD"/>
</dbReference>
<dbReference type="InterPro" id="IPR009000">
    <property type="entry name" value="Transl_B-barrel_sf"/>
</dbReference>
<dbReference type="SUPFAM" id="SSF55186">
    <property type="entry name" value="ThrRS/AlaRS common domain"/>
    <property type="match status" value="1"/>
</dbReference>
<comment type="caution">
    <text evidence="7">The sequence shown here is derived from an EMBL/GenBank/DDBJ whole genome shotgun (WGS) entry which is preliminary data.</text>
</comment>
<dbReference type="Gene3D" id="3.30.980.10">
    <property type="entry name" value="Threonyl-trna Synthetase, Chain A, domain 2"/>
    <property type="match status" value="1"/>
</dbReference>
<gene>
    <name evidence="7" type="ORF">JJN12_02080</name>
</gene>
<keyword evidence="3" id="KW-0479">Metal-binding</keyword>
<sequence>MSTFELYYSHPYKTDFEADIISIDACDTKENTYKVILNQTLFFPEAGGQSSDKGEIMLRDITTIVENVQIDKEGTITHYIHSSSPLDTKRLVNAEIKGRIDWEQRFSNMQQHSGEHIFSGIVHEKYGYDNVGFHLSDNSVTMDYNGYLTPDEAYEIEAIVNKVIADNVDVICSFPSDTELENIDYRCKGELSGDVRIVEIAGVDTCACCCPHVAKTGEIGLLKVISSIKYKGGTRLSILCGFRALKYFSSLQADMNELRTLLSSELSEVVNNVAAIKNERDELKIKLREANKAKLINEIDHLSDSAGALIFTDEVDAKSQREALNYLIERRDNYCGILVGDDKKGYSYLIGSNSLNSTLIGERLKESFGAKGGGKKEMIQGFVEAKACDIKALLDSFPFI</sequence>
<dbReference type="RefSeq" id="WP_208428139.1">
    <property type="nucleotide sequence ID" value="NZ_JAEPRJ010000001.1"/>
</dbReference>
<dbReference type="PROSITE" id="PS50860">
    <property type="entry name" value="AA_TRNA_LIGASE_II_ALA"/>
    <property type="match status" value="1"/>
</dbReference>
<dbReference type="Pfam" id="PF07973">
    <property type="entry name" value="tRNA_SAD"/>
    <property type="match status" value="1"/>
</dbReference>
<reference evidence="7 8" key="1">
    <citation type="submission" date="2021-01" db="EMBL/GenBank/DDBJ databases">
        <title>Isolation and description of Catonella massiliensis sp. nov., a novel Catonella species, isolated from a stable periodontitis subject.</title>
        <authorList>
            <person name="Antezack A."/>
            <person name="Boxberger M."/>
            <person name="La Scola B."/>
            <person name="Monnet-Corti V."/>
        </authorList>
    </citation>
    <scope>NUCLEOTIDE SEQUENCE [LARGE SCALE GENOMIC DNA]</scope>
    <source>
        <strain evidence="7 8">Marseille-Q4567</strain>
    </source>
</reference>
<dbReference type="SMART" id="SM00863">
    <property type="entry name" value="tRNA_SAD"/>
    <property type="match status" value="1"/>
</dbReference>
<evidence type="ECO:0000256" key="1">
    <source>
        <dbReference type="ARBA" id="ARBA00001947"/>
    </source>
</evidence>
<evidence type="ECO:0000256" key="2">
    <source>
        <dbReference type="ARBA" id="ARBA00004496"/>
    </source>
</evidence>
<protein>
    <submittedName>
        <fullName evidence="7">Alanyl-tRNA editing protein</fullName>
    </submittedName>
</protein>
<dbReference type="SUPFAM" id="SSF50447">
    <property type="entry name" value="Translation proteins"/>
    <property type="match status" value="1"/>
</dbReference>
<name>A0ABS1IXG8_9FIRM</name>
<dbReference type="Gene3D" id="2.40.30.130">
    <property type="match status" value="1"/>
</dbReference>
<comment type="subcellular location">
    <subcellularLocation>
        <location evidence="2">Cytoplasm</location>
    </subcellularLocation>
</comment>
<evidence type="ECO:0000313" key="8">
    <source>
        <dbReference type="Proteomes" id="UP000604730"/>
    </source>
</evidence>
<dbReference type="PANTHER" id="PTHR43462:SF1">
    <property type="entry name" value="ALANYL-TRNA EDITING PROTEIN AARSD1"/>
    <property type="match status" value="1"/>
</dbReference>
<dbReference type="InterPro" id="IPR018163">
    <property type="entry name" value="Thr/Ala-tRNA-synth_IIc_edit"/>
</dbReference>
<dbReference type="Proteomes" id="UP000604730">
    <property type="component" value="Unassembled WGS sequence"/>
</dbReference>
<feature type="coiled-coil region" evidence="5">
    <location>
        <begin position="266"/>
        <end position="293"/>
    </location>
</feature>
<feature type="domain" description="Alanyl-transfer RNA synthetases family profile" evidence="6">
    <location>
        <begin position="1"/>
        <end position="235"/>
    </location>
</feature>
<dbReference type="InterPro" id="IPR018165">
    <property type="entry name" value="Ala-tRNA-synth_IIc_core"/>
</dbReference>
<evidence type="ECO:0000313" key="7">
    <source>
        <dbReference type="EMBL" id="MBK5896576.1"/>
    </source>
</evidence>
<keyword evidence="4" id="KW-0862">Zinc</keyword>
<organism evidence="7 8">
    <name type="scientific">Catonella massiliensis</name>
    <dbReference type="NCBI Taxonomy" id="2799636"/>
    <lineage>
        <taxon>Bacteria</taxon>
        <taxon>Bacillati</taxon>
        <taxon>Bacillota</taxon>
        <taxon>Clostridia</taxon>
        <taxon>Lachnospirales</taxon>
        <taxon>Lachnospiraceae</taxon>
        <taxon>Catonella</taxon>
    </lineage>
</organism>
<evidence type="ECO:0000256" key="5">
    <source>
        <dbReference type="SAM" id="Coils"/>
    </source>
</evidence>
<proteinExistence type="predicted"/>
<keyword evidence="8" id="KW-1185">Reference proteome</keyword>
<comment type="cofactor">
    <cofactor evidence="1">
        <name>Zn(2+)</name>
        <dbReference type="ChEBI" id="CHEBI:29105"/>
    </cofactor>
</comment>
<evidence type="ECO:0000256" key="3">
    <source>
        <dbReference type="ARBA" id="ARBA00022723"/>
    </source>
</evidence>